<evidence type="ECO:0000313" key="15">
    <source>
        <dbReference type="Proteomes" id="UP001175353"/>
    </source>
</evidence>
<evidence type="ECO:0000313" key="14">
    <source>
        <dbReference type="Proteomes" id="UP000310066"/>
    </source>
</evidence>
<evidence type="ECO:0000256" key="11">
    <source>
        <dbReference type="SAM" id="Phobius"/>
    </source>
</evidence>
<comment type="subcellular location">
    <subcellularLocation>
        <location evidence="1">Mitochondrion inner membrane</location>
    </subcellularLocation>
</comment>
<dbReference type="GO" id="GO:0033617">
    <property type="term" value="P:mitochondrial respiratory chain complex IV assembly"/>
    <property type="evidence" value="ECO:0007669"/>
    <property type="project" value="InterPro"/>
</dbReference>
<keyword evidence="7" id="KW-0496">Mitochondrion</keyword>
<feature type="compositionally biased region" description="Basic and acidic residues" evidence="10">
    <location>
        <begin position="1"/>
        <end position="13"/>
    </location>
</feature>
<keyword evidence="8 11" id="KW-0472">Membrane</keyword>
<evidence type="ECO:0000256" key="7">
    <source>
        <dbReference type="ARBA" id="ARBA00023128"/>
    </source>
</evidence>
<evidence type="ECO:0000256" key="3">
    <source>
        <dbReference type="ARBA" id="ARBA00017689"/>
    </source>
</evidence>
<dbReference type="Proteomes" id="UP001175353">
    <property type="component" value="Unassembled WGS sequence"/>
</dbReference>
<evidence type="ECO:0000256" key="6">
    <source>
        <dbReference type="ARBA" id="ARBA00022989"/>
    </source>
</evidence>
<dbReference type="PANTHER" id="PTHR31586:SF1">
    <property type="entry name" value="CYTOCHROME C OXIDASE ASSEMBLY PROTEIN COX20, MITOCHONDRIAL"/>
    <property type="match status" value="1"/>
</dbReference>
<dbReference type="PANTHER" id="PTHR31586">
    <property type="entry name" value="CYTOCHROME C OXIDASE PROTEIN 20"/>
    <property type="match status" value="1"/>
</dbReference>
<evidence type="ECO:0000256" key="1">
    <source>
        <dbReference type="ARBA" id="ARBA00004273"/>
    </source>
</evidence>
<keyword evidence="9" id="KW-0175">Coiled coil</keyword>
<dbReference type="OrthoDB" id="14603at2759"/>
<evidence type="ECO:0000313" key="13">
    <source>
        <dbReference type="EMBL" id="TKA42614.1"/>
    </source>
</evidence>
<dbReference type="EMBL" id="JAUJLE010000641">
    <property type="protein sequence ID" value="KAK0952075.1"/>
    <property type="molecule type" value="Genomic_DNA"/>
</dbReference>
<sequence length="228" mass="24534">MADDTRQSPEDLSRQALTVNPENKPFTGTQWQNGKAVPYTAPPPQSANMLAGGTEHTAGGKVPEVSLGNAFQSGLKWSDFTDLPKRPCVRDALLTGIGGGFALGGFRVIFGAAVWNACSWAVGSFCFSSASMYQYCLYKRQAEKEGMMRVVDIMNKKDIERKAREQRKEKVKEERRMVKDQELDTQLATLKEAKVAGGGPVGGVTAMGGGGGNGGGGGGEARPWWKVW</sequence>
<evidence type="ECO:0000256" key="4">
    <source>
        <dbReference type="ARBA" id="ARBA00022692"/>
    </source>
</evidence>
<feature type="compositionally biased region" description="Polar residues" evidence="10">
    <location>
        <begin position="15"/>
        <end position="33"/>
    </location>
</feature>
<evidence type="ECO:0000256" key="9">
    <source>
        <dbReference type="SAM" id="Coils"/>
    </source>
</evidence>
<comment type="similarity">
    <text evidence="2">Belongs to the COX20 family.</text>
</comment>
<dbReference type="GO" id="GO:0005743">
    <property type="term" value="C:mitochondrial inner membrane"/>
    <property type="evidence" value="ECO:0007669"/>
    <property type="project" value="UniProtKB-SubCell"/>
</dbReference>
<evidence type="ECO:0000256" key="5">
    <source>
        <dbReference type="ARBA" id="ARBA00022792"/>
    </source>
</evidence>
<name>A0A4U0V262_9PEZI</name>
<evidence type="ECO:0000313" key="12">
    <source>
        <dbReference type="EMBL" id="KAK0952075.1"/>
    </source>
</evidence>
<dbReference type="EMBL" id="NAJP01000022">
    <property type="protein sequence ID" value="TKA42614.1"/>
    <property type="molecule type" value="Genomic_DNA"/>
</dbReference>
<dbReference type="InterPro" id="IPR022533">
    <property type="entry name" value="Cox20"/>
</dbReference>
<dbReference type="Proteomes" id="UP000310066">
    <property type="component" value="Unassembled WGS sequence"/>
</dbReference>
<dbReference type="AlphaFoldDB" id="A0A4U0V262"/>
<keyword evidence="6 11" id="KW-1133">Transmembrane helix</keyword>
<feature type="transmembrane region" description="Helical" evidence="11">
    <location>
        <begin position="92"/>
        <end position="114"/>
    </location>
</feature>
<feature type="region of interest" description="Disordered" evidence="10">
    <location>
        <begin position="1"/>
        <end position="55"/>
    </location>
</feature>
<gene>
    <name evidence="13" type="ORF">B0A54_07456</name>
    <name evidence="12" type="ORF">LTR91_024620</name>
</gene>
<evidence type="ECO:0000256" key="10">
    <source>
        <dbReference type="SAM" id="MobiDB-lite"/>
    </source>
</evidence>
<feature type="coiled-coil region" evidence="9">
    <location>
        <begin position="154"/>
        <end position="181"/>
    </location>
</feature>
<feature type="region of interest" description="Disordered" evidence="10">
    <location>
        <begin position="208"/>
        <end position="228"/>
    </location>
</feature>
<dbReference type="Pfam" id="PF12597">
    <property type="entry name" value="Cox20"/>
    <property type="match status" value="1"/>
</dbReference>
<evidence type="ECO:0000256" key="2">
    <source>
        <dbReference type="ARBA" id="ARBA00009575"/>
    </source>
</evidence>
<proteinExistence type="inferred from homology"/>
<keyword evidence="5" id="KW-0999">Mitochondrion inner membrane</keyword>
<organism evidence="13 14">
    <name type="scientific">Friedmanniomyces endolithicus</name>
    <dbReference type="NCBI Taxonomy" id="329885"/>
    <lineage>
        <taxon>Eukaryota</taxon>
        <taxon>Fungi</taxon>
        <taxon>Dikarya</taxon>
        <taxon>Ascomycota</taxon>
        <taxon>Pezizomycotina</taxon>
        <taxon>Dothideomycetes</taxon>
        <taxon>Dothideomycetidae</taxon>
        <taxon>Mycosphaerellales</taxon>
        <taxon>Teratosphaeriaceae</taxon>
        <taxon>Friedmanniomyces</taxon>
    </lineage>
</organism>
<reference evidence="13 14" key="1">
    <citation type="submission" date="2017-03" db="EMBL/GenBank/DDBJ databases">
        <title>Genomes of endolithic fungi from Antarctica.</title>
        <authorList>
            <person name="Coleine C."/>
            <person name="Masonjones S."/>
            <person name="Stajich J.E."/>
        </authorList>
    </citation>
    <scope>NUCLEOTIDE SEQUENCE [LARGE SCALE GENOMIC DNA]</scope>
    <source>
        <strain evidence="13 14">CCFEE 5311</strain>
    </source>
</reference>
<keyword evidence="15" id="KW-1185">Reference proteome</keyword>
<evidence type="ECO:0000256" key="8">
    <source>
        <dbReference type="ARBA" id="ARBA00023136"/>
    </source>
</evidence>
<accession>A0A4U0V262</accession>
<comment type="caution">
    <text evidence="13">The sequence shown here is derived from an EMBL/GenBank/DDBJ whole genome shotgun (WGS) entry which is preliminary data.</text>
</comment>
<feature type="transmembrane region" description="Helical" evidence="11">
    <location>
        <begin position="120"/>
        <end position="138"/>
    </location>
</feature>
<keyword evidence="4 11" id="KW-0812">Transmembrane</keyword>
<reference evidence="12" key="2">
    <citation type="submission" date="2023-06" db="EMBL/GenBank/DDBJ databases">
        <title>Black Yeasts Isolated from many extreme environments.</title>
        <authorList>
            <person name="Coleine C."/>
            <person name="Stajich J.E."/>
            <person name="Selbmann L."/>
        </authorList>
    </citation>
    <scope>NUCLEOTIDE SEQUENCE</scope>
    <source>
        <strain evidence="12">CCFEE 5200</strain>
    </source>
</reference>
<feature type="compositionally biased region" description="Gly residues" evidence="10">
    <location>
        <begin position="208"/>
        <end position="220"/>
    </location>
</feature>
<protein>
    <recommendedName>
        <fullName evidence="3">Cytochrome c oxidase assembly protein COX20, mitochondrial</fullName>
    </recommendedName>
</protein>